<dbReference type="AlphaFoldDB" id="A0AAE0FEE9"/>
<evidence type="ECO:0000256" key="1">
    <source>
        <dbReference type="SAM" id="MobiDB-lite"/>
    </source>
</evidence>
<comment type="caution">
    <text evidence="2">The sequence shown here is derived from an EMBL/GenBank/DDBJ whole genome shotgun (WGS) entry which is preliminary data.</text>
</comment>
<evidence type="ECO:0000313" key="2">
    <source>
        <dbReference type="EMBL" id="KAK3258192.1"/>
    </source>
</evidence>
<accession>A0AAE0FEE9</accession>
<sequence length="288" mass="31794">MEINTLKLIFGICKLGDTAGGDLDTEIRNTWEENRIKLRTLVLGLINSILSTKIFPKQLMQGVTVPLFKKEESRDLNNYRAVRTLQRGHFDVKVAKAVQHKLFDSKEDRVSGDESHASALFTILVSALRTSFVTEDAGFTALFTLLHSDAPFQDTSDMLGVRVVADLYDAISDFSAALEAARTRSTLDEEDWAAHDLLTIQQWVRECYAAHVTAGTVADTVFASAARFHGKHFMEKDEDAAGEPDTALADLRTMDLDLKRQLAAFTASDESAASPAASRGVRRSRAAR</sequence>
<feature type="region of interest" description="Disordered" evidence="1">
    <location>
        <begin position="268"/>
        <end position="288"/>
    </location>
</feature>
<reference evidence="2 3" key="1">
    <citation type="journal article" date="2015" name="Genome Biol. Evol.">
        <title>Comparative Genomics of a Bacterivorous Green Alga Reveals Evolutionary Causalities and Consequences of Phago-Mixotrophic Mode of Nutrition.</title>
        <authorList>
            <person name="Burns J.A."/>
            <person name="Paasch A."/>
            <person name="Narechania A."/>
            <person name="Kim E."/>
        </authorList>
    </citation>
    <scope>NUCLEOTIDE SEQUENCE [LARGE SCALE GENOMIC DNA]</scope>
    <source>
        <strain evidence="2 3">PLY_AMNH</strain>
    </source>
</reference>
<dbReference type="Proteomes" id="UP001190700">
    <property type="component" value="Unassembled WGS sequence"/>
</dbReference>
<feature type="compositionally biased region" description="Low complexity" evidence="1">
    <location>
        <begin position="268"/>
        <end position="279"/>
    </location>
</feature>
<gene>
    <name evidence="2" type="ORF">CYMTET_32753</name>
</gene>
<evidence type="ECO:0000313" key="3">
    <source>
        <dbReference type="Proteomes" id="UP001190700"/>
    </source>
</evidence>
<proteinExistence type="predicted"/>
<organism evidence="2 3">
    <name type="scientific">Cymbomonas tetramitiformis</name>
    <dbReference type="NCBI Taxonomy" id="36881"/>
    <lineage>
        <taxon>Eukaryota</taxon>
        <taxon>Viridiplantae</taxon>
        <taxon>Chlorophyta</taxon>
        <taxon>Pyramimonadophyceae</taxon>
        <taxon>Pyramimonadales</taxon>
        <taxon>Pyramimonadaceae</taxon>
        <taxon>Cymbomonas</taxon>
    </lineage>
</organism>
<protein>
    <submittedName>
        <fullName evidence="2">Uncharacterized protein</fullName>
    </submittedName>
</protein>
<dbReference type="EMBL" id="LGRX02019738">
    <property type="protein sequence ID" value="KAK3258192.1"/>
    <property type="molecule type" value="Genomic_DNA"/>
</dbReference>
<keyword evidence="3" id="KW-1185">Reference proteome</keyword>
<name>A0AAE0FEE9_9CHLO</name>